<feature type="compositionally biased region" description="Low complexity" evidence="1">
    <location>
        <begin position="846"/>
        <end position="880"/>
    </location>
</feature>
<feature type="compositionally biased region" description="Basic and acidic residues" evidence="1">
    <location>
        <begin position="412"/>
        <end position="421"/>
    </location>
</feature>
<feature type="compositionally biased region" description="Low complexity" evidence="1">
    <location>
        <begin position="1006"/>
        <end position="1042"/>
    </location>
</feature>
<name>A0A089X4Y6_STRGA</name>
<feature type="compositionally biased region" description="Low complexity" evidence="1">
    <location>
        <begin position="256"/>
        <end position="280"/>
    </location>
</feature>
<dbReference type="EMBL" id="CP009438">
    <property type="protein sequence ID" value="AIR98927.1"/>
    <property type="molecule type" value="Genomic_DNA"/>
</dbReference>
<evidence type="ECO:0000313" key="3">
    <source>
        <dbReference type="Proteomes" id="UP000029482"/>
    </source>
</evidence>
<reference evidence="3" key="1">
    <citation type="journal article" date="2015" name="J. Biotechnol.">
        <title>Complete genome sequence of the actinobacterium Streptomyces glaucescens GLA.O (DSM 40922) consisting of a linear chromosome and one linear plasmid.</title>
        <authorList>
            <person name="Ortseifen V."/>
            <person name="Winkler A."/>
            <person name="Albersmeier A."/>
            <person name="Wendler S."/>
            <person name="Puhler A."/>
            <person name="Kalinowski J."/>
            <person name="Ruckert C."/>
        </authorList>
    </citation>
    <scope>NUCLEOTIDE SEQUENCE [LARGE SCALE GENOMIC DNA]</scope>
    <source>
        <strain evidence="3">DSM 40922 / GLA O</strain>
    </source>
</reference>
<proteinExistence type="predicted"/>
<keyword evidence="3" id="KW-1185">Reference proteome</keyword>
<dbReference type="eggNOG" id="COG3468">
    <property type="taxonomic scope" value="Bacteria"/>
</dbReference>
<feature type="compositionally biased region" description="Pro residues" evidence="1">
    <location>
        <begin position="909"/>
        <end position="918"/>
    </location>
</feature>
<feature type="compositionally biased region" description="Low complexity" evidence="1">
    <location>
        <begin position="521"/>
        <end position="531"/>
    </location>
</feature>
<evidence type="ECO:0000313" key="2">
    <source>
        <dbReference type="EMBL" id="AIR98927.1"/>
    </source>
</evidence>
<feature type="compositionally biased region" description="Low complexity" evidence="1">
    <location>
        <begin position="199"/>
        <end position="241"/>
    </location>
</feature>
<evidence type="ECO:0008006" key="4">
    <source>
        <dbReference type="Google" id="ProtNLM"/>
    </source>
</evidence>
<accession>A0A089X4Y6</accession>
<dbReference type="Proteomes" id="UP000029482">
    <property type="component" value="Chromosome"/>
</dbReference>
<sequence>MAWRDRLRRRAAGPNTADPAREHTAAEAAGPPAGAPDRSAPGTPAPSSPGDWDGGWRRTPPPVLTVSRAPLGVSDGLAFRAGLAAWQDPTFDSGLGHALLPTAPAGLVRGVTRPAAPRATHGGGGPLLLRTLRPEGAGGPRGDAPDTGLPDAGASDGTSRPSAARAPQGPGEVARRARPGARRSGTGSSGTGSAGSGSSGTASGGSASSRSVSGGSASSRSASGGSASSGSVPSVAASSGSGSSGSGPSGSGSSGSGSSASGSSASGPSGSGPAVARSSGDGAVGKGRGSGTPHSRGLTSADSPAVLSASSPAVQRAARPGAEPVVAPADTGRRPAVPEIPLVRRVSVVPDTAAGRSAARPAAGGPAAKARSGSPEPDSGEASGSPAGTGGRTRSRPDGRHAAAGTTGSRPDPADGQRETSRASAAGVSTPAVRLRPAGPSLTVARRPSGPVRRVPALRPATLPGPGSPSTAAEPAGARERPAAPARGGLTRAPLGAPLNELPATAVPLAKDAPVPPPAPGAKAASGPALPVVQRRAEGPAGAEGPHEGGAKAARGGTQDSPAAPDAGPHQPSARTGARARGGLGAPLPALPPSADLPAATAAPATTSVSGPDGRPGPVRQDRGPHVSPAPSGADAPLLGTADVQRRLAAGSAGPSPAEPGPAHHGNGPATPLVTPSPATTEPRSPAPVVAAGEAGAAQATRRPGTASGGEPGPGGRRQHRDPAAPVPLVVARSVSEGTSGASGAPPLGPPGPHPLPVTRSAAHPAMAAPRTLSLLAARPLSLNTRAPEGAAPPAARTGGRPVVAPRWPAAHTTPQPATPSPGAPAAPRGNPAPPAREPARPPRGPSAVAPATAPVQRAAAVRTGPHGPGADAGTRATTGTGTGTDTGAGAGARSTGSAAPVQRVPVVRPLPPLPRTPGPGAHAASTAVPARPLPVTAPQAPPLADRPPAAPVAAPAVAVPVVRRKSAGPGGVPGGTAAPVQRTGSGGGDRVPPGGPGAPVPAPGRPRSASMSAATAASATKPPSATTPGSARSAARSAEPAQDPGLDLDDLARRLLDPVARLLRAELRRGRERMGRLHDGRR</sequence>
<feature type="compositionally biased region" description="Gly residues" evidence="1">
    <location>
        <begin position="242"/>
        <end position="255"/>
    </location>
</feature>
<dbReference type="AlphaFoldDB" id="A0A089X4Y6"/>
<feature type="compositionally biased region" description="Pro residues" evidence="1">
    <location>
        <begin position="940"/>
        <end position="951"/>
    </location>
</feature>
<feature type="compositionally biased region" description="Low complexity" evidence="1">
    <location>
        <begin position="785"/>
        <end position="802"/>
    </location>
</feature>
<feature type="compositionally biased region" description="Low complexity" evidence="1">
    <location>
        <begin position="353"/>
        <end position="375"/>
    </location>
</feature>
<feature type="compositionally biased region" description="Low complexity" evidence="1">
    <location>
        <begin position="892"/>
        <end position="908"/>
    </location>
</feature>
<feature type="compositionally biased region" description="Pro residues" evidence="1">
    <location>
        <begin position="817"/>
        <end position="845"/>
    </location>
</feature>
<feature type="region of interest" description="Disordered" evidence="1">
    <location>
        <begin position="784"/>
        <end position="952"/>
    </location>
</feature>
<feature type="region of interest" description="Disordered" evidence="1">
    <location>
        <begin position="965"/>
        <end position="1050"/>
    </location>
</feature>
<gene>
    <name evidence="2" type="ORF">SGLAU_14720</name>
</gene>
<feature type="compositionally biased region" description="Low complexity" evidence="1">
    <location>
        <begin position="687"/>
        <end position="706"/>
    </location>
</feature>
<feature type="compositionally biased region" description="Low complexity" evidence="1">
    <location>
        <begin position="300"/>
        <end position="314"/>
    </location>
</feature>
<dbReference type="STRING" id="1907.SGLAU_14720"/>
<feature type="region of interest" description="Disordered" evidence="1">
    <location>
        <begin position="114"/>
        <end position="771"/>
    </location>
</feature>
<feature type="compositionally biased region" description="Low complexity" evidence="1">
    <location>
        <begin position="649"/>
        <end position="666"/>
    </location>
</feature>
<feature type="compositionally biased region" description="Gly residues" evidence="1">
    <location>
        <begin position="187"/>
        <end position="198"/>
    </location>
</feature>
<feature type="compositionally biased region" description="Gly residues" evidence="1">
    <location>
        <begin position="881"/>
        <end position="891"/>
    </location>
</feature>
<feature type="compositionally biased region" description="Basic residues" evidence="1">
    <location>
        <begin position="1"/>
        <end position="11"/>
    </location>
</feature>
<dbReference type="HOGENOM" id="CLU_299145_0_0_11"/>
<feature type="compositionally biased region" description="Gly residues" evidence="1">
    <location>
        <begin position="707"/>
        <end position="716"/>
    </location>
</feature>
<feature type="compositionally biased region" description="Low complexity" evidence="1">
    <location>
        <begin position="593"/>
        <end position="608"/>
    </location>
</feature>
<feature type="region of interest" description="Disordered" evidence="1">
    <location>
        <begin position="1"/>
        <end position="63"/>
    </location>
</feature>
<protein>
    <recommendedName>
        <fullName evidence="4">Syndecan 1</fullName>
    </recommendedName>
</protein>
<feature type="compositionally biased region" description="Pro residues" evidence="1">
    <location>
        <begin position="747"/>
        <end position="756"/>
    </location>
</feature>
<feature type="compositionally biased region" description="Low complexity" evidence="1">
    <location>
        <begin position="26"/>
        <end position="42"/>
    </location>
</feature>
<organism evidence="2 3">
    <name type="scientific">Streptomyces glaucescens</name>
    <dbReference type="NCBI Taxonomy" id="1907"/>
    <lineage>
        <taxon>Bacteria</taxon>
        <taxon>Bacillati</taxon>
        <taxon>Actinomycetota</taxon>
        <taxon>Actinomycetes</taxon>
        <taxon>Kitasatosporales</taxon>
        <taxon>Streptomycetaceae</taxon>
        <taxon>Streptomyces</taxon>
    </lineage>
</organism>
<evidence type="ECO:0000256" key="1">
    <source>
        <dbReference type="SAM" id="MobiDB-lite"/>
    </source>
</evidence>
<feature type="compositionally biased region" description="Pro residues" evidence="1">
    <location>
        <begin position="994"/>
        <end position="1005"/>
    </location>
</feature>
<dbReference type="KEGG" id="sgu:SGLAU_14720"/>